<dbReference type="Pfam" id="PF03311">
    <property type="entry name" value="Cornichon"/>
    <property type="match status" value="1"/>
</dbReference>
<feature type="repeat" description="PPR" evidence="2">
    <location>
        <begin position="607"/>
        <end position="641"/>
    </location>
</feature>
<dbReference type="Proteomes" id="UP000323000">
    <property type="component" value="Chromosome 11"/>
</dbReference>
<feature type="repeat" description="PPR" evidence="2">
    <location>
        <begin position="244"/>
        <end position="278"/>
    </location>
</feature>
<dbReference type="InterPro" id="IPR002885">
    <property type="entry name" value="PPR_rpt"/>
</dbReference>
<proteinExistence type="predicted"/>
<dbReference type="OrthoDB" id="185373at2759"/>
<dbReference type="InterPro" id="IPR011990">
    <property type="entry name" value="TPR-like_helical_dom_sf"/>
</dbReference>
<dbReference type="InterPro" id="IPR035935">
    <property type="entry name" value="TFB5-like_sf"/>
</dbReference>
<evidence type="ECO:0000256" key="1">
    <source>
        <dbReference type="ARBA" id="ARBA00022737"/>
    </source>
</evidence>
<feature type="repeat" description="PPR" evidence="2">
    <location>
        <begin position="469"/>
        <end position="503"/>
    </location>
</feature>
<dbReference type="InterPro" id="IPR003377">
    <property type="entry name" value="Cornichon"/>
</dbReference>
<evidence type="ECO:0000256" key="2">
    <source>
        <dbReference type="PROSITE-ProRule" id="PRU00708"/>
    </source>
</evidence>
<dbReference type="Pfam" id="PF06331">
    <property type="entry name" value="Tfb5"/>
    <property type="match status" value="1"/>
</dbReference>
<evidence type="ECO:0000313" key="4">
    <source>
        <dbReference type="EMBL" id="TXG51051.1"/>
    </source>
</evidence>
<comment type="caution">
    <text evidence="4">The sequence shown here is derived from an EMBL/GenBank/DDBJ whole genome shotgun (WGS) entry which is preliminary data.</text>
</comment>
<dbReference type="Pfam" id="PF13041">
    <property type="entry name" value="PPR_2"/>
    <property type="match status" value="2"/>
</dbReference>
<dbReference type="SUPFAM" id="SSF142897">
    <property type="entry name" value="TFB5-like"/>
    <property type="match status" value="1"/>
</dbReference>
<dbReference type="GO" id="GO:0000439">
    <property type="term" value="C:transcription factor TFIIH core complex"/>
    <property type="evidence" value="ECO:0007669"/>
    <property type="project" value="InterPro"/>
</dbReference>
<dbReference type="GO" id="GO:0006289">
    <property type="term" value="P:nucleotide-excision repair"/>
    <property type="evidence" value="ECO:0007669"/>
    <property type="project" value="InterPro"/>
</dbReference>
<dbReference type="EMBL" id="VAHF01000011">
    <property type="protein sequence ID" value="TXG51051.1"/>
    <property type="molecule type" value="Genomic_DNA"/>
</dbReference>
<keyword evidence="1" id="KW-0677">Repeat</keyword>
<reference evidence="5" key="1">
    <citation type="journal article" date="2019" name="Gigascience">
        <title>De novo genome assembly of the endangered Acer yangbiense, a plant species with extremely small populations endemic to Yunnan Province, China.</title>
        <authorList>
            <person name="Yang J."/>
            <person name="Wariss H.M."/>
            <person name="Tao L."/>
            <person name="Zhang R."/>
            <person name="Yun Q."/>
            <person name="Hollingsworth P."/>
            <person name="Dao Z."/>
            <person name="Luo G."/>
            <person name="Guo H."/>
            <person name="Ma Y."/>
            <person name="Sun W."/>
        </authorList>
    </citation>
    <scope>NUCLEOTIDE SEQUENCE [LARGE SCALE GENOMIC DNA]</scope>
    <source>
        <strain evidence="5">cv. Malutang</strain>
    </source>
</reference>
<keyword evidence="3" id="KW-0812">Transmembrane</keyword>
<dbReference type="InterPro" id="IPR009400">
    <property type="entry name" value="TFIIH_TTDA/Tfb5"/>
</dbReference>
<dbReference type="GO" id="GO:0006367">
    <property type="term" value="P:transcription initiation at RNA polymerase II promoter"/>
    <property type="evidence" value="ECO:0007669"/>
    <property type="project" value="InterPro"/>
</dbReference>
<feature type="repeat" description="PPR" evidence="2">
    <location>
        <begin position="572"/>
        <end position="606"/>
    </location>
</feature>
<dbReference type="Gene3D" id="1.25.40.10">
    <property type="entry name" value="Tetratricopeptide repeat domain"/>
    <property type="match status" value="6"/>
</dbReference>
<protein>
    <recommendedName>
        <fullName evidence="6">Pentatricopeptide repeat-containing protein</fullName>
    </recommendedName>
</protein>
<dbReference type="SMART" id="SM01398">
    <property type="entry name" value="Cornichon"/>
    <property type="match status" value="1"/>
</dbReference>
<evidence type="ECO:0000313" key="5">
    <source>
        <dbReference type="Proteomes" id="UP000323000"/>
    </source>
</evidence>
<dbReference type="AlphaFoldDB" id="A0A5C7H2F7"/>
<keyword evidence="3" id="KW-0472">Membrane</keyword>
<dbReference type="Pfam" id="PF01535">
    <property type="entry name" value="PPR"/>
    <property type="match status" value="6"/>
</dbReference>
<keyword evidence="3" id="KW-1133">Transmembrane helix</keyword>
<dbReference type="Gene3D" id="3.30.70.1220">
    <property type="entry name" value="TFB5-like"/>
    <property type="match status" value="1"/>
</dbReference>
<accession>A0A5C7H2F7</accession>
<keyword evidence="5" id="KW-1185">Reference proteome</keyword>
<dbReference type="InterPro" id="IPR046848">
    <property type="entry name" value="E_motif"/>
</dbReference>
<sequence length="849" mass="96049">MCLADLEFDYINPYDSSSRINKVILPEFIMEGVLCFFYLITGHWFMSLLCVPYLYYNVRLQPSQSCSLLGPMVQFADELHAKTTPGRCNRDIQLTQLGKEETTFQARLSNFSPLPQHILDDLTSTNEIVYESLCFHSKTPAVNITSADLFVTLRRSLFELCAERRILCVSGQRLPPFTNPPPLPSPTSRLTFDQAKQIHAFILINGLNHIEPLLVRQIVLSTRIFSTSIARFVKQILYHSRKPDAFSWSCAIRFLSQHGQFKEAFFLYVQQQRLGLYPSSFTFSSALKACAWSVFKMGGLSIHAQVDKYGFCGCVYVQTALVDLYSKLGDMNTAQKVFDKMVEKNVVSWNSILSGHLKSGNIIEARRVFDHMPKKDVISWNSILSGYAKMGNIDEAYSLFQRMPERNFASWNALISGYVDSGNIESARSLFDVMSQRNSISWITMIAGYSKWGDVASARELFDQLGEKDLLTFNAMIACYAQNSQPNEALQLFNEMIEADVKFQPDNFTFASVISACSQIGDIRSGSWIETYMEKFGIEMDDHLATALIDLYAKCGDINKAYDLFDGLRKKDLVAYTAMIFGCGINGKAVDAIKLFEEMVDNQIYPNLATFTGLLTAFNHAGLVEEGYQCFSSMKDHGLVPSNDHYGIMADLLGRAGRLEEAYKLIKNMPMQPNVGVWGALLLASSLHNNVEFGEIAAQYCFKLEPDTIAYKSLLANIYASVGRWDDSRRLRKIIKGDNSTKIPGCSWTEFGILRFLIHHGECHQRTGYYLFSSSLRSFSDYSSVSRDFWVDIPMAQFVINMNALLPASQKFIIHVLDNTHLFVQPHMAEMIRSAISDFRDQNSYEKPA</sequence>
<evidence type="ECO:0000256" key="3">
    <source>
        <dbReference type="SAM" id="Phobius"/>
    </source>
</evidence>
<dbReference type="GO" id="GO:0016192">
    <property type="term" value="P:vesicle-mediated transport"/>
    <property type="evidence" value="ECO:0007669"/>
    <property type="project" value="InterPro"/>
</dbReference>
<gene>
    <name evidence="4" type="ORF">EZV62_023575</name>
</gene>
<feature type="repeat" description="PPR" evidence="2">
    <location>
        <begin position="376"/>
        <end position="410"/>
    </location>
</feature>
<feature type="repeat" description="PPR" evidence="2">
    <location>
        <begin position="345"/>
        <end position="375"/>
    </location>
</feature>
<organism evidence="4 5">
    <name type="scientific">Acer yangbiense</name>
    <dbReference type="NCBI Taxonomy" id="1000413"/>
    <lineage>
        <taxon>Eukaryota</taxon>
        <taxon>Viridiplantae</taxon>
        <taxon>Streptophyta</taxon>
        <taxon>Embryophyta</taxon>
        <taxon>Tracheophyta</taxon>
        <taxon>Spermatophyta</taxon>
        <taxon>Magnoliopsida</taxon>
        <taxon>eudicotyledons</taxon>
        <taxon>Gunneridae</taxon>
        <taxon>Pentapetalae</taxon>
        <taxon>rosids</taxon>
        <taxon>malvids</taxon>
        <taxon>Sapindales</taxon>
        <taxon>Sapindaceae</taxon>
        <taxon>Hippocastanoideae</taxon>
        <taxon>Acereae</taxon>
        <taxon>Acer</taxon>
    </lineage>
</organism>
<dbReference type="Pfam" id="PF20431">
    <property type="entry name" value="E_motif"/>
    <property type="match status" value="1"/>
</dbReference>
<dbReference type="PANTHER" id="PTHR47926:SF545">
    <property type="entry name" value="PENTACOTRIPEPTIDE-REPEAT REGION OF PRORP DOMAIN-CONTAINING PROTEIN"/>
    <property type="match status" value="1"/>
</dbReference>
<dbReference type="NCBIfam" id="TIGR00756">
    <property type="entry name" value="PPR"/>
    <property type="match status" value="8"/>
</dbReference>
<dbReference type="SUPFAM" id="SSF48452">
    <property type="entry name" value="TPR-like"/>
    <property type="match status" value="1"/>
</dbReference>
<name>A0A5C7H2F7_9ROSI</name>
<evidence type="ECO:0008006" key="6">
    <source>
        <dbReference type="Google" id="ProtNLM"/>
    </source>
</evidence>
<feature type="transmembrane region" description="Helical" evidence="3">
    <location>
        <begin position="28"/>
        <end position="56"/>
    </location>
</feature>
<dbReference type="SMART" id="SM01395">
    <property type="entry name" value="Tbf5"/>
    <property type="match status" value="1"/>
</dbReference>
<feature type="repeat" description="PPR" evidence="2">
    <location>
        <begin position="438"/>
        <end position="468"/>
    </location>
</feature>
<dbReference type="GO" id="GO:0009451">
    <property type="term" value="P:RNA modification"/>
    <property type="evidence" value="ECO:0007669"/>
    <property type="project" value="InterPro"/>
</dbReference>
<dbReference type="InterPro" id="IPR046960">
    <property type="entry name" value="PPR_At4g14850-like_plant"/>
</dbReference>
<dbReference type="FunFam" id="1.25.40.10:FF:001097">
    <property type="entry name" value="Pentatricopeptide repeat-containing protein At4g22760"/>
    <property type="match status" value="1"/>
</dbReference>
<dbReference type="PROSITE" id="PS51375">
    <property type="entry name" value="PPR"/>
    <property type="match status" value="7"/>
</dbReference>
<dbReference type="PANTHER" id="PTHR47926">
    <property type="entry name" value="PENTATRICOPEPTIDE REPEAT-CONTAINING PROTEIN"/>
    <property type="match status" value="1"/>
</dbReference>
<dbReference type="GO" id="GO:0003723">
    <property type="term" value="F:RNA binding"/>
    <property type="evidence" value="ECO:0007669"/>
    <property type="project" value="InterPro"/>
</dbReference>